<proteinExistence type="inferred from homology"/>
<feature type="region of interest" description="Disordered" evidence="8">
    <location>
        <begin position="94"/>
        <end position="123"/>
    </location>
</feature>
<reference evidence="9 10" key="1">
    <citation type="submission" date="2024-06" db="EMBL/GenBank/DDBJ databases">
        <authorList>
            <person name="Kraege A."/>
            <person name="Thomma B."/>
        </authorList>
    </citation>
    <scope>NUCLEOTIDE SEQUENCE [LARGE SCALE GENOMIC DNA]</scope>
</reference>
<keyword evidence="3" id="KW-0699">rRNA-binding</keyword>
<dbReference type="EMBL" id="CAXHTA020000012">
    <property type="protein sequence ID" value="CAL5225270.1"/>
    <property type="molecule type" value="Genomic_DNA"/>
</dbReference>
<evidence type="ECO:0000256" key="1">
    <source>
        <dbReference type="ARBA" id="ARBA00002932"/>
    </source>
</evidence>
<evidence type="ECO:0000313" key="9">
    <source>
        <dbReference type="EMBL" id="CAL5225270.1"/>
    </source>
</evidence>
<protein>
    <recommendedName>
        <fullName evidence="7">Small ribosomal subunit protein uS17c</fullName>
    </recommendedName>
</protein>
<dbReference type="CDD" id="cd00364">
    <property type="entry name" value="Ribosomal_uS17"/>
    <property type="match status" value="1"/>
</dbReference>
<evidence type="ECO:0000313" key="10">
    <source>
        <dbReference type="Proteomes" id="UP001497392"/>
    </source>
</evidence>
<evidence type="ECO:0000256" key="6">
    <source>
        <dbReference type="ARBA" id="ARBA00023274"/>
    </source>
</evidence>
<keyword evidence="10" id="KW-1185">Reference proteome</keyword>
<feature type="compositionally biased region" description="Polar residues" evidence="8">
    <location>
        <begin position="100"/>
        <end position="112"/>
    </location>
</feature>
<dbReference type="PANTHER" id="PTHR10744">
    <property type="entry name" value="40S RIBOSOMAL PROTEIN S11 FAMILY MEMBER"/>
    <property type="match status" value="1"/>
</dbReference>
<dbReference type="Proteomes" id="UP001497392">
    <property type="component" value="Unassembled WGS sequence"/>
</dbReference>
<evidence type="ECO:0000256" key="7">
    <source>
        <dbReference type="ARBA" id="ARBA00035251"/>
    </source>
</evidence>
<comment type="function">
    <text evidence="1">One of the primary rRNA binding proteins, it binds specifically to the 5'-end of 16S ribosomal RNA.</text>
</comment>
<evidence type="ECO:0000256" key="2">
    <source>
        <dbReference type="ARBA" id="ARBA00010254"/>
    </source>
</evidence>
<evidence type="ECO:0000256" key="8">
    <source>
        <dbReference type="SAM" id="MobiDB-lite"/>
    </source>
</evidence>
<evidence type="ECO:0000256" key="5">
    <source>
        <dbReference type="ARBA" id="ARBA00022980"/>
    </source>
</evidence>
<dbReference type="InterPro" id="IPR019984">
    <property type="entry name" value="Ribosomal_uS17_bact/chlr"/>
</dbReference>
<comment type="caution">
    <text evidence="9">The sequence shown here is derived from an EMBL/GenBank/DDBJ whole genome shotgun (WGS) entry which is preliminary data.</text>
</comment>
<sequence>MKKAIGKVVSDRANKSILVAIDRWRWIPKYKKEIKRTTKLMAHDEDNECRLGDLVQVESSRPISKNKAFRMTRIIQAAKIYNAEESLATAASQRALGAQQAAQSGKQRSSPSRGFAAGVEGWT</sequence>
<dbReference type="Gene3D" id="2.40.50.140">
    <property type="entry name" value="Nucleic acid-binding proteins"/>
    <property type="match status" value="1"/>
</dbReference>
<evidence type="ECO:0000256" key="4">
    <source>
        <dbReference type="ARBA" id="ARBA00022884"/>
    </source>
</evidence>
<dbReference type="InterPro" id="IPR012340">
    <property type="entry name" value="NA-bd_OB-fold"/>
</dbReference>
<dbReference type="InterPro" id="IPR000266">
    <property type="entry name" value="Ribosomal_uS17"/>
</dbReference>
<name>A0ABP1G3J2_9CHLO</name>
<evidence type="ECO:0000256" key="3">
    <source>
        <dbReference type="ARBA" id="ARBA00022730"/>
    </source>
</evidence>
<accession>A0ABP1G3J2</accession>
<organism evidence="9 10">
    <name type="scientific">Coccomyxa viridis</name>
    <dbReference type="NCBI Taxonomy" id="1274662"/>
    <lineage>
        <taxon>Eukaryota</taxon>
        <taxon>Viridiplantae</taxon>
        <taxon>Chlorophyta</taxon>
        <taxon>core chlorophytes</taxon>
        <taxon>Trebouxiophyceae</taxon>
        <taxon>Trebouxiophyceae incertae sedis</taxon>
        <taxon>Coccomyxaceae</taxon>
        <taxon>Coccomyxa</taxon>
    </lineage>
</organism>
<keyword evidence="4" id="KW-0694">RNA-binding</keyword>
<keyword evidence="5" id="KW-0689">Ribosomal protein</keyword>
<dbReference type="PANTHER" id="PTHR10744:SF1">
    <property type="entry name" value="SMALL RIBOSOMAL SUBUNIT PROTEIN US17M"/>
    <property type="match status" value="1"/>
</dbReference>
<gene>
    <name evidence="9" type="primary">g8065</name>
    <name evidence="9" type="ORF">VP750_LOCUS6929</name>
</gene>
<dbReference type="Pfam" id="PF00366">
    <property type="entry name" value="Ribosomal_S17"/>
    <property type="match status" value="1"/>
</dbReference>
<dbReference type="PRINTS" id="PR00973">
    <property type="entry name" value="RIBOSOMALS17"/>
</dbReference>
<keyword evidence="6" id="KW-0687">Ribonucleoprotein</keyword>
<comment type="similarity">
    <text evidence="2">Belongs to the universal ribosomal protein uS17 family.</text>
</comment>
<dbReference type="SUPFAM" id="SSF50249">
    <property type="entry name" value="Nucleic acid-binding proteins"/>
    <property type="match status" value="1"/>
</dbReference>
<dbReference type="HAMAP" id="MF_01345_B">
    <property type="entry name" value="Ribosomal_uS17_B"/>
    <property type="match status" value="1"/>
</dbReference>
<dbReference type="NCBIfam" id="NF004123">
    <property type="entry name" value="PRK05610.1"/>
    <property type="match status" value="1"/>
</dbReference>